<keyword evidence="2" id="KW-1003">Cell membrane</keyword>
<dbReference type="GO" id="GO:0005886">
    <property type="term" value="C:plasma membrane"/>
    <property type="evidence" value="ECO:0007669"/>
    <property type="project" value="UniProtKB-SubCell"/>
</dbReference>
<dbReference type="Pfam" id="PF06271">
    <property type="entry name" value="RDD"/>
    <property type="match status" value="1"/>
</dbReference>
<dbReference type="Pfam" id="PF00498">
    <property type="entry name" value="FHA"/>
    <property type="match status" value="1"/>
</dbReference>
<evidence type="ECO:0000313" key="11">
    <source>
        <dbReference type="EMBL" id="GLJ60911.1"/>
    </source>
</evidence>
<evidence type="ECO:0000256" key="8">
    <source>
        <dbReference type="SAM" id="Phobius"/>
    </source>
</evidence>
<keyword evidence="5 8" id="KW-1133">Transmembrane helix</keyword>
<dbReference type="InterPro" id="IPR010432">
    <property type="entry name" value="RDD"/>
</dbReference>
<dbReference type="AlphaFoldDB" id="A0A9W6LW16"/>
<organism evidence="11 12">
    <name type="scientific">Microbacterium barkeri</name>
    <dbReference type="NCBI Taxonomy" id="33917"/>
    <lineage>
        <taxon>Bacteria</taxon>
        <taxon>Bacillati</taxon>
        <taxon>Actinomycetota</taxon>
        <taxon>Actinomycetes</taxon>
        <taxon>Micrococcales</taxon>
        <taxon>Microbacteriaceae</taxon>
        <taxon>Microbacterium</taxon>
    </lineage>
</organism>
<dbReference type="CDD" id="cd00060">
    <property type="entry name" value="FHA"/>
    <property type="match status" value="1"/>
</dbReference>
<keyword evidence="6 8" id="KW-0472">Membrane</keyword>
<dbReference type="EMBL" id="BSEJ01000003">
    <property type="protein sequence ID" value="GLJ60911.1"/>
    <property type="molecule type" value="Genomic_DNA"/>
</dbReference>
<dbReference type="RefSeq" id="WP_271172623.1">
    <property type="nucleotide sequence ID" value="NZ_BSEJ01000003.1"/>
</dbReference>
<feature type="transmembrane region" description="Helical" evidence="8">
    <location>
        <begin position="125"/>
        <end position="148"/>
    </location>
</feature>
<reference evidence="11" key="1">
    <citation type="journal article" date="2014" name="Int. J. Syst. Evol. Microbiol.">
        <title>Complete genome sequence of Corynebacterium casei LMG S-19264T (=DSM 44701T), isolated from a smear-ripened cheese.</title>
        <authorList>
            <consortium name="US DOE Joint Genome Institute (JGI-PGF)"/>
            <person name="Walter F."/>
            <person name="Albersmeier A."/>
            <person name="Kalinowski J."/>
            <person name="Ruckert C."/>
        </authorList>
    </citation>
    <scope>NUCLEOTIDE SEQUENCE</scope>
    <source>
        <strain evidence="11">VKM Ac-1020</strain>
    </source>
</reference>
<evidence type="ECO:0000313" key="12">
    <source>
        <dbReference type="Proteomes" id="UP001142462"/>
    </source>
</evidence>
<dbReference type="InterPro" id="IPR008984">
    <property type="entry name" value="SMAD_FHA_dom_sf"/>
</dbReference>
<keyword evidence="12" id="KW-1185">Reference proteome</keyword>
<name>A0A9W6LW16_9MICO</name>
<dbReference type="Proteomes" id="UP001142462">
    <property type="component" value="Unassembled WGS sequence"/>
</dbReference>
<keyword evidence="4 8" id="KW-0812">Transmembrane</keyword>
<protein>
    <recommendedName>
        <fullName evidence="13">FHA domain-containing protein</fullName>
    </recommendedName>
</protein>
<dbReference type="SUPFAM" id="SSF49879">
    <property type="entry name" value="SMAD/FHA domain"/>
    <property type="match status" value="1"/>
</dbReference>
<evidence type="ECO:0008006" key="13">
    <source>
        <dbReference type="Google" id="ProtNLM"/>
    </source>
</evidence>
<feature type="transmembrane region" description="Helical" evidence="8">
    <location>
        <begin position="67"/>
        <end position="86"/>
    </location>
</feature>
<accession>A0A9W6LW16</accession>
<feature type="domain" description="FHA" evidence="9">
    <location>
        <begin position="275"/>
        <end position="336"/>
    </location>
</feature>
<evidence type="ECO:0000256" key="3">
    <source>
        <dbReference type="ARBA" id="ARBA00022553"/>
    </source>
</evidence>
<keyword evidence="3" id="KW-0597">Phosphoprotein</keyword>
<evidence type="ECO:0000259" key="9">
    <source>
        <dbReference type="Pfam" id="PF00498"/>
    </source>
</evidence>
<evidence type="ECO:0000256" key="2">
    <source>
        <dbReference type="ARBA" id="ARBA00022475"/>
    </source>
</evidence>
<sequence>MSGWAIIDAREAAPEPTPVSVDRAAQLGLRAAPLGRRIGAAAIDALPAAVFAAPVALAPRAILSGELLWILIAATGALLLVVYGLVQLASHGSRGQTFGKQLLQLRTVRADTLRPIGFWRAVLKAGIPVAAGVVPVVGTAVVLLSPLWDREGRRRGWHDHAARAWLIDLRAVDPTDPIAFEAARGRARARVDVAPAPSAAPAPSPSAAAPSSSAASAPSPTAEPAPSAPSEPAPSASAQARVRLDTGEEYLVSGLCLVGRMPAPEPDERVAYALPVRDDARSVSKTHFALDVRAEGMAVLDRGSGNGTRVIRTGVEYPVAVGVPVPIRPGDRIRFGDRTMEVLHV</sequence>
<evidence type="ECO:0000256" key="5">
    <source>
        <dbReference type="ARBA" id="ARBA00022989"/>
    </source>
</evidence>
<feature type="compositionally biased region" description="Low complexity" evidence="7">
    <location>
        <begin position="205"/>
        <end position="220"/>
    </location>
</feature>
<dbReference type="PANTHER" id="PTHR36115:SF6">
    <property type="entry name" value="PROLINE-RICH ANTIGEN HOMOLOG"/>
    <property type="match status" value="1"/>
</dbReference>
<feature type="domain" description="RDD" evidence="10">
    <location>
        <begin position="32"/>
        <end position="162"/>
    </location>
</feature>
<dbReference type="PANTHER" id="PTHR36115">
    <property type="entry name" value="PROLINE-RICH ANTIGEN HOMOLOG-RELATED"/>
    <property type="match status" value="1"/>
</dbReference>
<comment type="caution">
    <text evidence="11">The sequence shown here is derived from an EMBL/GenBank/DDBJ whole genome shotgun (WGS) entry which is preliminary data.</text>
</comment>
<gene>
    <name evidence="11" type="ORF">GCM10017576_10400</name>
</gene>
<dbReference type="InterPro" id="IPR051791">
    <property type="entry name" value="Pra-immunoreactive"/>
</dbReference>
<evidence type="ECO:0000256" key="4">
    <source>
        <dbReference type="ARBA" id="ARBA00022692"/>
    </source>
</evidence>
<comment type="subcellular location">
    <subcellularLocation>
        <location evidence="1">Cell membrane</location>
        <topology evidence="1">Multi-pass membrane protein</topology>
    </subcellularLocation>
</comment>
<proteinExistence type="predicted"/>
<evidence type="ECO:0000256" key="1">
    <source>
        <dbReference type="ARBA" id="ARBA00004651"/>
    </source>
</evidence>
<feature type="region of interest" description="Disordered" evidence="7">
    <location>
        <begin position="194"/>
        <end position="239"/>
    </location>
</feature>
<dbReference type="Gene3D" id="2.60.200.20">
    <property type="match status" value="1"/>
</dbReference>
<evidence type="ECO:0000256" key="7">
    <source>
        <dbReference type="SAM" id="MobiDB-lite"/>
    </source>
</evidence>
<reference evidence="11" key="2">
    <citation type="submission" date="2023-01" db="EMBL/GenBank/DDBJ databases">
        <authorList>
            <person name="Sun Q."/>
            <person name="Evtushenko L."/>
        </authorList>
    </citation>
    <scope>NUCLEOTIDE SEQUENCE</scope>
    <source>
        <strain evidence="11">VKM Ac-1020</strain>
    </source>
</reference>
<evidence type="ECO:0000256" key="6">
    <source>
        <dbReference type="ARBA" id="ARBA00023136"/>
    </source>
</evidence>
<feature type="compositionally biased region" description="Pro residues" evidence="7">
    <location>
        <begin position="221"/>
        <end position="232"/>
    </location>
</feature>
<evidence type="ECO:0000259" key="10">
    <source>
        <dbReference type="Pfam" id="PF06271"/>
    </source>
</evidence>
<dbReference type="InterPro" id="IPR000253">
    <property type="entry name" value="FHA_dom"/>
</dbReference>